<evidence type="ECO:0000313" key="1">
    <source>
        <dbReference type="EMBL" id="GBP67376.1"/>
    </source>
</evidence>
<dbReference type="OrthoDB" id="8123886at2759"/>
<dbReference type="Proteomes" id="UP000299102">
    <property type="component" value="Unassembled WGS sequence"/>
</dbReference>
<accession>A0A4C1XTS3</accession>
<organism evidence="1 2">
    <name type="scientific">Eumeta variegata</name>
    <name type="common">Bagworm moth</name>
    <name type="synonym">Eumeta japonica</name>
    <dbReference type="NCBI Taxonomy" id="151549"/>
    <lineage>
        <taxon>Eukaryota</taxon>
        <taxon>Metazoa</taxon>
        <taxon>Ecdysozoa</taxon>
        <taxon>Arthropoda</taxon>
        <taxon>Hexapoda</taxon>
        <taxon>Insecta</taxon>
        <taxon>Pterygota</taxon>
        <taxon>Neoptera</taxon>
        <taxon>Endopterygota</taxon>
        <taxon>Lepidoptera</taxon>
        <taxon>Glossata</taxon>
        <taxon>Ditrysia</taxon>
        <taxon>Tineoidea</taxon>
        <taxon>Psychidae</taxon>
        <taxon>Oiketicinae</taxon>
        <taxon>Eumeta</taxon>
    </lineage>
</organism>
<sequence>MARDRPTRGREPRQSLQYDRESMYRAHVAFMRKMCKVHGHATSIKMYATHMCRKGPQSPPGGYPRLPEFIRPSRKLKVVYHTYSLKKERQFRVTLRGVPTELPIEEVKEDHLAQNLPVQSMRQITYRAREPLDLVLVSANTPAVDNAFRLLRPRCAERPRSRQICRT</sequence>
<keyword evidence="2" id="KW-1185">Reference proteome</keyword>
<comment type="caution">
    <text evidence="1">The sequence shown here is derived from an EMBL/GenBank/DDBJ whole genome shotgun (WGS) entry which is preliminary data.</text>
</comment>
<dbReference type="AlphaFoldDB" id="A0A4C1XTS3"/>
<dbReference type="EMBL" id="BGZK01000982">
    <property type="protein sequence ID" value="GBP67376.1"/>
    <property type="molecule type" value="Genomic_DNA"/>
</dbReference>
<reference evidence="1 2" key="1">
    <citation type="journal article" date="2019" name="Commun. Biol.">
        <title>The bagworm genome reveals a unique fibroin gene that provides high tensile strength.</title>
        <authorList>
            <person name="Kono N."/>
            <person name="Nakamura H."/>
            <person name="Ohtoshi R."/>
            <person name="Tomita M."/>
            <person name="Numata K."/>
            <person name="Arakawa K."/>
        </authorList>
    </citation>
    <scope>NUCLEOTIDE SEQUENCE [LARGE SCALE GENOMIC DNA]</scope>
</reference>
<protein>
    <submittedName>
        <fullName evidence="1">Uncharacterized protein</fullName>
    </submittedName>
</protein>
<proteinExistence type="predicted"/>
<evidence type="ECO:0000313" key="2">
    <source>
        <dbReference type="Proteomes" id="UP000299102"/>
    </source>
</evidence>
<gene>
    <name evidence="1" type="ORF">EVAR_43659_1</name>
</gene>
<name>A0A4C1XTS3_EUMVA</name>